<keyword evidence="2" id="KW-0813">Transport</keyword>
<evidence type="ECO:0000313" key="7">
    <source>
        <dbReference type="Proteomes" id="UP001198200"/>
    </source>
</evidence>
<dbReference type="PANTHER" id="PTHR42734">
    <property type="entry name" value="METAL TRANSPORT SYSTEM ATP-BINDING PROTEIN TM_0124-RELATED"/>
    <property type="match status" value="1"/>
</dbReference>
<comment type="similarity">
    <text evidence="1">Belongs to the ABC transporter superfamily.</text>
</comment>
<evidence type="ECO:0000259" key="5">
    <source>
        <dbReference type="PROSITE" id="PS50893"/>
    </source>
</evidence>
<dbReference type="InterPro" id="IPR003593">
    <property type="entry name" value="AAA+_ATPase"/>
</dbReference>
<dbReference type="Pfam" id="PF00005">
    <property type="entry name" value="ABC_tran"/>
    <property type="match status" value="1"/>
</dbReference>
<dbReference type="PANTHER" id="PTHR42734:SF17">
    <property type="entry name" value="METAL TRANSPORT SYSTEM ATP-BINDING PROTEIN TM_0124-RELATED"/>
    <property type="match status" value="1"/>
</dbReference>
<dbReference type="SUPFAM" id="SSF52540">
    <property type="entry name" value="P-loop containing nucleoside triphosphate hydrolases"/>
    <property type="match status" value="1"/>
</dbReference>
<organism evidence="6 7">
    <name type="scientific">Anthropogastromicrobium aceti</name>
    <dbReference type="NCBI Taxonomy" id="2981768"/>
    <lineage>
        <taxon>Bacteria</taxon>
        <taxon>Bacillati</taxon>
        <taxon>Bacillota</taxon>
        <taxon>Clostridia</taxon>
        <taxon>Lachnospirales</taxon>
        <taxon>Lachnospiraceae</taxon>
        <taxon>Anthropogastromicrobium</taxon>
    </lineage>
</organism>
<evidence type="ECO:0000256" key="4">
    <source>
        <dbReference type="ARBA" id="ARBA00022840"/>
    </source>
</evidence>
<dbReference type="PROSITE" id="PS00211">
    <property type="entry name" value="ABC_TRANSPORTER_1"/>
    <property type="match status" value="1"/>
</dbReference>
<dbReference type="EMBL" id="JAJEQN010000014">
    <property type="protein sequence ID" value="MCC2221397.1"/>
    <property type="molecule type" value="Genomic_DNA"/>
</dbReference>
<dbReference type="Gene3D" id="3.40.50.300">
    <property type="entry name" value="P-loop containing nucleotide triphosphate hydrolases"/>
    <property type="match status" value="1"/>
</dbReference>
<evidence type="ECO:0000313" key="6">
    <source>
        <dbReference type="EMBL" id="MCC2221397.1"/>
    </source>
</evidence>
<comment type="caution">
    <text evidence="6">The sequence shown here is derived from an EMBL/GenBank/DDBJ whole genome shotgun (WGS) entry which is preliminary data.</text>
</comment>
<dbReference type="InterPro" id="IPR027417">
    <property type="entry name" value="P-loop_NTPase"/>
</dbReference>
<evidence type="ECO:0000256" key="3">
    <source>
        <dbReference type="ARBA" id="ARBA00022741"/>
    </source>
</evidence>
<dbReference type="GO" id="GO:0016887">
    <property type="term" value="F:ATP hydrolysis activity"/>
    <property type="evidence" value="ECO:0007669"/>
    <property type="project" value="InterPro"/>
</dbReference>
<keyword evidence="3" id="KW-0547">Nucleotide-binding</keyword>
<evidence type="ECO:0000256" key="1">
    <source>
        <dbReference type="ARBA" id="ARBA00005417"/>
    </source>
</evidence>
<reference evidence="6 7" key="1">
    <citation type="submission" date="2021-10" db="EMBL/GenBank/DDBJ databases">
        <title>Anaerobic single-cell dispensing facilitates the cultivation of human gut bacteria.</title>
        <authorList>
            <person name="Afrizal A."/>
        </authorList>
    </citation>
    <scope>NUCLEOTIDE SEQUENCE [LARGE SCALE GENOMIC DNA]</scope>
    <source>
        <strain evidence="6 7">CLA-AA-H224</strain>
    </source>
</reference>
<dbReference type="GO" id="GO:0005524">
    <property type="term" value="F:ATP binding"/>
    <property type="evidence" value="ECO:0007669"/>
    <property type="project" value="UniProtKB-KW"/>
</dbReference>
<dbReference type="RefSeq" id="WP_308731583.1">
    <property type="nucleotide sequence ID" value="NZ_JAJEQN010000014.1"/>
</dbReference>
<evidence type="ECO:0000256" key="2">
    <source>
        <dbReference type="ARBA" id="ARBA00022448"/>
    </source>
</evidence>
<gene>
    <name evidence="6" type="ORF">LKD48_07045</name>
</gene>
<protein>
    <submittedName>
        <fullName evidence="6">ABC transporter ATP-binding protein</fullName>
    </submittedName>
</protein>
<keyword evidence="4 6" id="KW-0067">ATP-binding</keyword>
<feature type="domain" description="ABC transporter" evidence="5">
    <location>
        <begin position="3"/>
        <end position="233"/>
    </location>
</feature>
<dbReference type="PROSITE" id="PS50893">
    <property type="entry name" value="ABC_TRANSPORTER_2"/>
    <property type="match status" value="1"/>
</dbReference>
<dbReference type="Proteomes" id="UP001198200">
    <property type="component" value="Unassembled WGS sequence"/>
</dbReference>
<name>A0AAE3JD52_9FIRM</name>
<sequence length="239" mass="26756">MLFECKKVSFGYENQQVIKDLSFQVQEGEYVCVVGENGSGKSTLIKGLLGLIPAGSGQVNYGKEILNHVIGYLPQQTSSQKDFPATVWEVILSGCLSTRKGRFFYSKEDKEKARRQMRHLELENLASRSFGELSGGQQQRVLIARALCATESLLILDEPVTGLDPAVTRELYEILEKLNKKEHTAIVMVTHDIAGALPYADKVLHIGPQGYFFGTRREYCASEEGKRMLGTAFREEEEK</sequence>
<dbReference type="SMART" id="SM00382">
    <property type="entry name" value="AAA"/>
    <property type="match status" value="1"/>
</dbReference>
<dbReference type="InterPro" id="IPR050153">
    <property type="entry name" value="Metal_Ion_Import_ABC"/>
</dbReference>
<dbReference type="InterPro" id="IPR017871">
    <property type="entry name" value="ABC_transporter-like_CS"/>
</dbReference>
<dbReference type="InterPro" id="IPR003439">
    <property type="entry name" value="ABC_transporter-like_ATP-bd"/>
</dbReference>
<dbReference type="CDD" id="cd03235">
    <property type="entry name" value="ABC_Metallic_Cations"/>
    <property type="match status" value="1"/>
</dbReference>
<proteinExistence type="inferred from homology"/>
<accession>A0AAE3JD52</accession>
<dbReference type="AlphaFoldDB" id="A0AAE3JD52"/>
<keyword evidence="7" id="KW-1185">Reference proteome</keyword>